<accession>A0AB74FDJ4</accession>
<dbReference type="EMBL" id="FSQE01000004">
    <property type="protein sequence ID" value="SIM96453.1"/>
    <property type="molecule type" value="Genomic_DNA"/>
</dbReference>
<evidence type="ECO:0000313" key="2">
    <source>
        <dbReference type="Proteomes" id="UP000184831"/>
    </source>
</evidence>
<protein>
    <submittedName>
        <fullName evidence="1">Uncharacterized protein</fullName>
    </submittedName>
</protein>
<name>A0AB74FDJ4_9MYCO</name>
<sequence>MSTEVNSNLATIVNLAFGWSAAEPDAPLRDRVLDALDDAPVGYLEMSDGSPDYQGPVATIQRIARAIGVSDGAARNAIHQLHKAGLVSIWDGLDPNIGHRRLYVSAVAS</sequence>
<dbReference type="Proteomes" id="UP000184831">
    <property type="component" value="Unassembled WGS sequence"/>
</dbReference>
<reference evidence="1 2" key="1">
    <citation type="submission" date="2016-11" db="EMBL/GenBank/DDBJ databases">
        <authorList>
            <consortium name="Pathogen Informatics"/>
        </authorList>
    </citation>
    <scope>NUCLEOTIDE SEQUENCE [LARGE SCALE GENOMIC DNA]</scope>
    <source>
        <strain evidence="1 2">696</strain>
    </source>
</reference>
<dbReference type="RefSeq" id="WP_131807073.1">
    <property type="nucleotide sequence ID" value="NZ_FSMV01000002.1"/>
</dbReference>
<organism evidence="1 2">
    <name type="scientific">Mycobacteroides abscessus subsp. abscessus</name>
    <dbReference type="NCBI Taxonomy" id="1185650"/>
    <lineage>
        <taxon>Bacteria</taxon>
        <taxon>Bacillati</taxon>
        <taxon>Actinomycetota</taxon>
        <taxon>Actinomycetes</taxon>
        <taxon>Mycobacteriales</taxon>
        <taxon>Mycobacteriaceae</taxon>
        <taxon>Mycobacteroides</taxon>
        <taxon>Mycobacteroides abscessus</taxon>
    </lineage>
</organism>
<proteinExistence type="predicted"/>
<evidence type="ECO:0000313" key="1">
    <source>
        <dbReference type="EMBL" id="SIM96453.1"/>
    </source>
</evidence>
<comment type="caution">
    <text evidence="1">The sequence shown here is derived from an EMBL/GenBank/DDBJ whole genome shotgun (WGS) entry which is preliminary data.</text>
</comment>
<gene>
    <name evidence="1" type="ORF">SAMEA2152244_02804</name>
</gene>
<dbReference type="AlphaFoldDB" id="A0AB74FDJ4"/>